<name>A0A173MG00_9BACT</name>
<keyword evidence="3" id="KW-1185">Reference proteome</keyword>
<dbReference type="Gene3D" id="3.40.30.10">
    <property type="entry name" value="Glutaredoxin"/>
    <property type="match status" value="1"/>
</dbReference>
<dbReference type="InterPro" id="IPR047262">
    <property type="entry name" value="PRX-like1"/>
</dbReference>
<dbReference type="GO" id="GO:0016491">
    <property type="term" value="F:oxidoreductase activity"/>
    <property type="evidence" value="ECO:0007669"/>
    <property type="project" value="InterPro"/>
</dbReference>
<dbReference type="InterPro" id="IPR000866">
    <property type="entry name" value="AhpC/TSA"/>
</dbReference>
<dbReference type="SUPFAM" id="SSF52833">
    <property type="entry name" value="Thioredoxin-like"/>
    <property type="match status" value="1"/>
</dbReference>
<evidence type="ECO:0000313" key="2">
    <source>
        <dbReference type="EMBL" id="SIT27372.1"/>
    </source>
</evidence>
<dbReference type="STRING" id="477680.SAMN05421788_107218"/>
<dbReference type="KEGG" id="fln:FLA_2573"/>
<dbReference type="GO" id="GO:0016209">
    <property type="term" value="F:antioxidant activity"/>
    <property type="evidence" value="ECO:0007669"/>
    <property type="project" value="InterPro"/>
</dbReference>
<proteinExistence type="predicted"/>
<feature type="domain" description="Alkyl hydroperoxide reductase subunit C/ Thiol specific antioxidant" evidence="1">
    <location>
        <begin position="46"/>
        <end position="153"/>
    </location>
</feature>
<sequence>MVLPGNATTAFIHTLMKYIIAISITLLITGNRPIVAQVPSGVHGISLPLLSGSTISLDTLSTPLKAVVFLSPECPLCCNYTKVLNTFDSLYAHQVTIIGVFTGKGDSVADYQRFARKYEVRFKLATDTAKVLSAALHASVTPEVFLWNNLETVVYKGAIDNWALSLGKQRVRTTQHYLQNAIESYFAGREITPASTKAVGCYIHEQ</sequence>
<evidence type="ECO:0000313" key="3">
    <source>
        <dbReference type="Proteomes" id="UP000186917"/>
    </source>
</evidence>
<reference evidence="3" key="1">
    <citation type="submission" date="2017-01" db="EMBL/GenBank/DDBJ databases">
        <authorList>
            <person name="Varghese N."/>
            <person name="Submissions S."/>
        </authorList>
    </citation>
    <scope>NUCLEOTIDE SEQUENCE [LARGE SCALE GENOMIC DNA]</scope>
    <source>
        <strain evidence="3">DSM 21054</strain>
    </source>
</reference>
<organism evidence="2 3">
    <name type="scientific">Filimonas lacunae</name>
    <dbReference type="NCBI Taxonomy" id="477680"/>
    <lineage>
        <taxon>Bacteria</taxon>
        <taxon>Pseudomonadati</taxon>
        <taxon>Bacteroidota</taxon>
        <taxon>Chitinophagia</taxon>
        <taxon>Chitinophagales</taxon>
        <taxon>Chitinophagaceae</taxon>
        <taxon>Filimonas</taxon>
    </lineage>
</organism>
<dbReference type="Pfam" id="PF00578">
    <property type="entry name" value="AhpC-TSA"/>
    <property type="match status" value="1"/>
</dbReference>
<dbReference type="AlphaFoldDB" id="A0A173MG00"/>
<dbReference type="EMBL" id="FTOR01000007">
    <property type="protein sequence ID" value="SIT27372.1"/>
    <property type="molecule type" value="Genomic_DNA"/>
</dbReference>
<evidence type="ECO:0000259" key="1">
    <source>
        <dbReference type="Pfam" id="PF00578"/>
    </source>
</evidence>
<dbReference type="InterPro" id="IPR036249">
    <property type="entry name" value="Thioredoxin-like_sf"/>
</dbReference>
<dbReference type="PANTHER" id="PTHR43640:SF1">
    <property type="entry name" value="THIOREDOXIN-DEPENDENT PEROXIREDOXIN"/>
    <property type="match status" value="1"/>
</dbReference>
<dbReference type="PANTHER" id="PTHR43640">
    <property type="entry name" value="OS07G0260300 PROTEIN"/>
    <property type="match status" value="1"/>
</dbReference>
<gene>
    <name evidence="2" type="ORF">SAMN05421788_107218</name>
</gene>
<dbReference type="Proteomes" id="UP000186917">
    <property type="component" value="Unassembled WGS sequence"/>
</dbReference>
<accession>A0A173MG00</accession>
<protein>
    <submittedName>
        <fullName evidence="2">AhpC/TSA family protein</fullName>
    </submittedName>
</protein>